<proteinExistence type="predicted"/>
<protein>
    <submittedName>
        <fullName evidence="1">Uncharacterized protein</fullName>
    </submittedName>
</protein>
<name>A0A124GNH6_PICGL</name>
<comment type="caution">
    <text evidence="1">The sequence shown here is derived from an EMBL/GenBank/DDBJ whole genome shotgun (WGS) entry which is preliminary data.</text>
</comment>
<dbReference type="EMBL" id="LKAM01000004">
    <property type="protein sequence ID" value="KUM48843.1"/>
    <property type="molecule type" value="Genomic_DNA"/>
</dbReference>
<accession>A0A124GNH6</accession>
<gene>
    <name evidence="1" type="ORF">ABT39_MTgene4179</name>
</gene>
<sequence length="48" mass="5461">MAARWSSHAYASSLLGYGRVPVRIRAYLFCIKVPRGIRNHAFLPVMRA</sequence>
<evidence type="ECO:0000313" key="1">
    <source>
        <dbReference type="EMBL" id="KUM48843.1"/>
    </source>
</evidence>
<reference evidence="1" key="1">
    <citation type="journal article" date="2015" name="Genome Biol. Evol.">
        <title>Organellar Genomes of White Spruce (Picea glauca): Assembly and Annotation.</title>
        <authorList>
            <person name="Jackman S.D."/>
            <person name="Warren R.L."/>
            <person name="Gibb E.A."/>
            <person name="Vandervalk B.P."/>
            <person name="Mohamadi H."/>
            <person name="Chu J."/>
            <person name="Raymond A."/>
            <person name="Pleasance S."/>
            <person name="Coope R."/>
            <person name="Wildung M.R."/>
            <person name="Ritland C.E."/>
            <person name="Bousquet J."/>
            <person name="Jones S.J."/>
            <person name="Bohlmann J."/>
            <person name="Birol I."/>
        </authorList>
    </citation>
    <scope>NUCLEOTIDE SEQUENCE [LARGE SCALE GENOMIC DNA]</scope>
    <source>
        <tissue evidence="1">Flushing bud</tissue>
    </source>
</reference>
<geneLocation type="mitochondrion" evidence="1"/>
<organism evidence="1">
    <name type="scientific">Picea glauca</name>
    <name type="common">White spruce</name>
    <name type="synonym">Pinus glauca</name>
    <dbReference type="NCBI Taxonomy" id="3330"/>
    <lineage>
        <taxon>Eukaryota</taxon>
        <taxon>Viridiplantae</taxon>
        <taxon>Streptophyta</taxon>
        <taxon>Embryophyta</taxon>
        <taxon>Tracheophyta</taxon>
        <taxon>Spermatophyta</taxon>
        <taxon>Pinopsida</taxon>
        <taxon>Pinidae</taxon>
        <taxon>Conifers I</taxon>
        <taxon>Pinales</taxon>
        <taxon>Pinaceae</taxon>
        <taxon>Picea</taxon>
    </lineage>
</organism>
<keyword evidence="1" id="KW-0496">Mitochondrion</keyword>
<dbReference type="AlphaFoldDB" id="A0A124GNH6"/>